<gene>
    <name evidence="1" type="ORF">ABID28_001098</name>
</gene>
<dbReference type="EMBL" id="JBEPLN010000016">
    <property type="protein sequence ID" value="MET3634455.1"/>
    <property type="molecule type" value="Genomic_DNA"/>
</dbReference>
<dbReference type="Proteomes" id="UP001549037">
    <property type="component" value="Unassembled WGS sequence"/>
</dbReference>
<evidence type="ECO:0000313" key="1">
    <source>
        <dbReference type="EMBL" id="MET3634455.1"/>
    </source>
</evidence>
<organism evidence="1 2">
    <name type="scientific">Streptococcus porcorum</name>
    <dbReference type="NCBI Taxonomy" id="701526"/>
    <lineage>
        <taxon>Bacteria</taxon>
        <taxon>Bacillati</taxon>
        <taxon>Bacillota</taxon>
        <taxon>Bacilli</taxon>
        <taxon>Lactobacillales</taxon>
        <taxon>Streptococcaceae</taxon>
        <taxon>Streptococcus</taxon>
    </lineage>
</organism>
<proteinExistence type="predicted"/>
<accession>A0ABV2JFC1</accession>
<evidence type="ECO:0000313" key="2">
    <source>
        <dbReference type="Proteomes" id="UP001549037"/>
    </source>
</evidence>
<sequence>MHRAIKTLFGFHHHEFEPYRDEKGDVICLECVRCRKREDKVNYEDTLL</sequence>
<reference evidence="1 2" key="1">
    <citation type="submission" date="2024-06" db="EMBL/GenBank/DDBJ databases">
        <title>Genomic Encyclopedia of Type Strains, Phase IV (KMG-IV): sequencing the most valuable type-strain genomes for metagenomic binning, comparative biology and taxonomic classification.</title>
        <authorList>
            <person name="Goeker M."/>
        </authorList>
    </citation>
    <scope>NUCLEOTIDE SEQUENCE [LARGE SCALE GENOMIC DNA]</scope>
    <source>
        <strain evidence="1 2">DSM 28302</strain>
    </source>
</reference>
<comment type="caution">
    <text evidence="1">The sequence shown here is derived from an EMBL/GenBank/DDBJ whole genome shotgun (WGS) entry which is preliminary data.</text>
</comment>
<protein>
    <submittedName>
        <fullName evidence="1">Uncharacterized protein</fullName>
    </submittedName>
</protein>
<name>A0ABV2JFC1_9STRE</name>
<keyword evidence="2" id="KW-1185">Reference proteome</keyword>
<dbReference type="RefSeq" id="WP_354368839.1">
    <property type="nucleotide sequence ID" value="NZ_JBEPLN010000016.1"/>
</dbReference>